<dbReference type="HOGENOM" id="CLU_066245_2_2_0"/>
<dbReference type="InterPro" id="IPR037171">
    <property type="entry name" value="NagB/RpiA_transferase-like"/>
</dbReference>
<keyword evidence="5" id="KW-0479">Metal-binding</keyword>
<gene>
    <name evidence="6" type="ORF">OSCT_1924</name>
</gene>
<dbReference type="GO" id="GO:0030272">
    <property type="term" value="F:5-formyltetrahydrofolate cyclo-ligase activity"/>
    <property type="evidence" value="ECO:0007669"/>
    <property type="project" value="UniProtKB-EC"/>
</dbReference>
<dbReference type="NCBIfam" id="TIGR02727">
    <property type="entry name" value="MTHFS_bact"/>
    <property type="match status" value="1"/>
</dbReference>
<keyword evidence="7" id="KW-1185">Reference proteome</keyword>
<dbReference type="InterPro" id="IPR002698">
    <property type="entry name" value="FTHF_cligase"/>
</dbReference>
<comment type="cofactor">
    <cofactor evidence="5">
        <name>Mg(2+)</name>
        <dbReference type="ChEBI" id="CHEBI:18420"/>
    </cofactor>
</comment>
<dbReference type="Gene3D" id="3.40.50.10420">
    <property type="entry name" value="NagB/RpiA/CoA transferase-like"/>
    <property type="match status" value="1"/>
</dbReference>
<dbReference type="PIRSF" id="PIRSF006806">
    <property type="entry name" value="FTHF_cligase"/>
    <property type="match status" value="1"/>
</dbReference>
<dbReference type="GO" id="GO:0009396">
    <property type="term" value="P:folic acid-containing compound biosynthetic process"/>
    <property type="evidence" value="ECO:0007669"/>
    <property type="project" value="TreeGrafter"/>
</dbReference>
<feature type="binding site" evidence="4">
    <location>
        <begin position="7"/>
        <end position="11"/>
    </location>
    <ligand>
        <name>ATP</name>
        <dbReference type="ChEBI" id="CHEBI:30616"/>
    </ligand>
</feature>
<dbReference type="OrthoDB" id="9801938at2"/>
<comment type="similarity">
    <text evidence="1 5">Belongs to the 5-formyltetrahydrofolate cyclo-ligase family.</text>
</comment>
<evidence type="ECO:0000256" key="1">
    <source>
        <dbReference type="ARBA" id="ARBA00010638"/>
    </source>
</evidence>
<evidence type="ECO:0000256" key="4">
    <source>
        <dbReference type="PIRSR" id="PIRSR006806-1"/>
    </source>
</evidence>
<keyword evidence="5" id="KW-0460">Magnesium</keyword>
<feature type="binding site" evidence="4">
    <location>
        <position position="51"/>
    </location>
    <ligand>
        <name>substrate</name>
    </ligand>
</feature>
<dbReference type="GO" id="GO:0005524">
    <property type="term" value="F:ATP binding"/>
    <property type="evidence" value="ECO:0007669"/>
    <property type="project" value="UniProtKB-KW"/>
</dbReference>
<dbReference type="GO" id="GO:0046872">
    <property type="term" value="F:metal ion binding"/>
    <property type="evidence" value="ECO:0007669"/>
    <property type="project" value="UniProtKB-KW"/>
</dbReference>
<feature type="binding site" evidence="4">
    <location>
        <position position="56"/>
    </location>
    <ligand>
        <name>substrate</name>
    </ligand>
</feature>
<proteinExistence type="inferred from homology"/>
<dbReference type="PANTHER" id="PTHR23407:SF1">
    <property type="entry name" value="5-FORMYLTETRAHYDROFOLATE CYCLO-LIGASE"/>
    <property type="match status" value="1"/>
</dbReference>
<dbReference type="PANTHER" id="PTHR23407">
    <property type="entry name" value="ATPASE INHIBITOR/5-FORMYLTETRAHYDROFOLATE CYCLO-LIGASE"/>
    <property type="match status" value="1"/>
</dbReference>
<comment type="caution">
    <text evidence="6">The sequence shown here is derived from an EMBL/GenBank/DDBJ whole genome shotgun (WGS) entry which is preliminary data.</text>
</comment>
<dbReference type="AlphaFoldDB" id="E1IF23"/>
<dbReference type="eggNOG" id="COG0212">
    <property type="taxonomic scope" value="Bacteria"/>
</dbReference>
<comment type="catalytic activity">
    <reaction evidence="5">
        <text>(6S)-5-formyl-5,6,7,8-tetrahydrofolate + ATP = (6R)-5,10-methenyltetrahydrofolate + ADP + phosphate</text>
        <dbReference type="Rhea" id="RHEA:10488"/>
        <dbReference type="ChEBI" id="CHEBI:30616"/>
        <dbReference type="ChEBI" id="CHEBI:43474"/>
        <dbReference type="ChEBI" id="CHEBI:57455"/>
        <dbReference type="ChEBI" id="CHEBI:57457"/>
        <dbReference type="ChEBI" id="CHEBI:456216"/>
        <dbReference type="EC" id="6.3.3.2"/>
    </reaction>
</comment>
<evidence type="ECO:0000313" key="6">
    <source>
        <dbReference type="EMBL" id="EFO80227.1"/>
    </source>
</evidence>
<organism evidence="6 7">
    <name type="scientific">Oscillochloris trichoides DG-6</name>
    <dbReference type="NCBI Taxonomy" id="765420"/>
    <lineage>
        <taxon>Bacteria</taxon>
        <taxon>Bacillati</taxon>
        <taxon>Chloroflexota</taxon>
        <taxon>Chloroflexia</taxon>
        <taxon>Chloroflexales</taxon>
        <taxon>Chloroflexineae</taxon>
        <taxon>Oscillochloridaceae</taxon>
        <taxon>Oscillochloris</taxon>
    </lineage>
</organism>
<name>E1IF23_9CHLR</name>
<dbReference type="EMBL" id="ADVR01000079">
    <property type="protein sequence ID" value="EFO80227.1"/>
    <property type="molecule type" value="Genomic_DNA"/>
</dbReference>
<evidence type="ECO:0000256" key="3">
    <source>
        <dbReference type="ARBA" id="ARBA00022840"/>
    </source>
</evidence>
<dbReference type="GO" id="GO:0035999">
    <property type="term" value="P:tetrahydrofolate interconversion"/>
    <property type="evidence" value="ECO:0007669"/>
    <property type="project" value="TreeGrafter"/>
</dbReference>
<keyword evidence="2 4" id="KW-0547">Nucleotide-binding</keyword>
<evidence type="ECO:0000256" key="2">
    <source>
        <dbReference type="ARBA" id="ARBA00022741"/>
    </source>
</evidence>
<keyword evidence="3 4" id="KW-0067">ATP-binding</keyword>
<evidence type="ECO:0000313" key="7">
    <source>
        <dbReference type="Proteomes" id="UP000054010"/>
    </source>
</evidence>
<dbReference type="SUPFAM" id="SSF100950">
    <property type="entry name" value="NagB/RpiA/CoA transferase-like"/>
    <property type="match status" value="1"/>
</dbReference>
<dbReference type="InterPro" id="IPR024185">
    <property type="entry name" value="FTHF_cligase-like_sf"/>
</dbReference>
<accession>E1IF23</accession>
<dbReference type="Proteomes" id="UP000054010">
    <property type="component" value="Unassembled WGS sequence"/>
</dbReference>
<dbReference type="EC" id="6.3.3.2" evidence="5"/>
<reference evidence="6 7" key="1">
    <citation type="journal article" date="2011" name="J. Bacteriol.">
        <title>Draft genome sequence of the anoxygenic filamentous phototrophic bacterium Oscillochloris trichoides subsp. DG-6.</title>
        <authorList>
            <person name="Kuznetsov B.B."/>
            <person name="Ivanovsky R.N."/>
            <person name="Keppen O.I."/>
            <person name="Sukhacheva M.V."/>
            <person name="Bumazhkin B.K."/>
            <person name="Patutina E.O."/>
            <person name="Beletsky A.V."/>
            <person name="Mardanov A.V."/>
            <person name="Baslerov R.V."/>
            <person name="Panteleeva A.N."/>
            <person name="Kolganova T.V."/>
            <person name="Ravin N.V."/>
            <person name="Skryabin K.G."/>
        </authorList>
    </citation>
    <scope>NUCLEOTIDE SEQUENCE [LARGE SCALE GENOMIC DNA]</scope>
    <source>
        <strain evidence="6 7">DG-6</strain>
    </source>
</reference>
<evidence type="ECO:0000256" key="5">
    <source>
        <dbReference type="RuleBase" id="RU361279"/>
    </source>
</evidence>
<protein>
    <recommendedName>
        <fullName evidence="5">5-formyltetrahydrofolate cyclo-ligase</fullName>
        <ecNumber evidence="5">6.3.3.2</ecNumber>
    </recommendedName>
</protein>
<feature type="binding site" evidence="4">
    <location>
        <begin position="134"/>
        <end position="142"/>
    </location>
    <ligand>
        <name>ATP</name>
        <dbReference type="ChEBI" id="CHEBI:30616"/>
    </ligand>
</feature>
<dbReference type="STRING" id="765420.OSCT_1924"/>
<dbReference type="Pfam" id="PF01812">
    <property type="entry name" value="5-FTHF_cyc-lig"/>
    <property type="match status" value="1"/>
</dbReference>
<sequence length="198" mass="21893">MDIRATKRYLRRELLARRAQVEDRAVRSAQIAHHVLALPAFQAAYAIHCYLAIGSEVETAYLISAALTQGKAVVVPVVTDDGRLRHSWIRDIDMADFTTGSHGTLIPRRIIPALPGDWDLTFVPLLGFDRQGYRIGYGKGYYDQLLGAATTYAVGLAFQAQECPFIPHEPHDRRLDLVVTEEGVGEIVASPSLPLLSL</sequence>